<gene>
    <name evidence="1" type="ORF">BO95DRAFT_409766</name>
</gene>
<keyword evidence="2" id="KW-1185">Reference proteome</keyword>
<protein>
    <submittedName>
        <fullName evidence="1">Oxidoreductase, FAD-binding protein</fullName>
    </submittedName>
</protein>
<evidence type="ECO:0000313" key="2">
    <source>
        <dbReference type="Proteomes" id="UP000249057"/>
    </source>
</evidence>
<accession>A0ACD1GEF2</accession>
<dbReference type="EMBL" id="KZ825329">
    <property type="protein sequence ID" value="RAH47494.1"/>
    <property type="molecule type" value="Genomic_DNA"/>
</dbReference>
<reference evidence="1" key="1">
    <citation type="submission" date="2018-02" db="EMBL/GenBank/DDBJ databases">
        <title>The genomes of Aspergillus section Nigri reveals drivers in fungal speciation.</title>
        <authorList>
            <consortium name="DOE Joint Genome Institute"/>
            <person name="Vesth T.C."/>
            <person name="Nybo J."/>
            <person name="Theobald S."/>
            <person name="Brandl J."/>
            <person name="Frisvad J.C."/>
            <person name="Nielsen K.F."/>
            <person name="Lyhne E.K."/>
            <person name="Kogle M.E."/>
            <person name="Kuo A."/>
            <person name="Riley R."/>
            <person name="Clum A."/>
            <person name="Nolan M."/>
            <person name="Lipzen A."/>
            <person name="Salamov A."/>
            <person name="Henrissat B."/>
            <person name="Wiebenga A."/>
            <person name="De vries R.P."/>
            <person name="Grigoriev I.V."/>
            <person name="Mortensen U.H."/>
            <person name="Andersen M.R."/>
            <person name="Baker S.E."/>
        </authorList>
    </citation>
    <scope>NUCLEOTIDE SEQUENCE</scope>
    <source>
        <strain evidence="1">CBS 621.78</strain>
    </source>
</reference>
<name>A0ACD1GEF2_9EURO</name>
<organism evidence="1 2">
    <name type="scientific">Aspergillus brunneoviolaceus CBS 621.78</name>
    <dbReference type="NCBI Taxonomy" id="1450534"/>
    <lineage>
        <taxon>Eukaryota</taxon>
        <taxon>Fungi</taxon>
        <taxon>Dikarya</taxon>
        <taxon>Ascomycota</taxon>
        <taxon>Pezizomycotina</taxon>
        <taxon>Eurotiomycetes</taxon>
        <taxon>Eurotiomycetidae</taxon>
        <taxon>Eurotiales</taxon>
        <taxon>Aspergillaceae</taxon>
        <taxon>Aspergillus</taxon>
        <taxon>Aspergillus subgen. Circumdati</taxon>
    </lineage>
</organism>
<evidence type="ECO:0000313" key="1">
    <source>
        <dbReference type="EMBL" id="RAH47494.1"/>
    </source>
</evidence>
<dbReference type="Proteomes" id="UP000249057">
    <property type="component" value="Unassembled WGS sequence"/>
</dbReference>
<proteinExistence type="predicted"/>
<sequence length="510" mass="57733">MSQQQPRYTTTPDYGSEKVLFRGSPAYERCRCMNPTAETPDRYPREIHLVETAADVAAGLKRASELKTTVGIRSSGHIMNLGNLIQDGILIDTVNLNRHVDYNPVTREICFGPSSRVEELGAALGSVQRFFPHGNAPTVGSGGFMLAVGQGWFVRGWGATSQTWIERFEVVVPDGRVLIASRTENQDLFWAARGSGLGFFGVITRFWGRTIRASKMWERTFKFEIDDNSYEPLMTWTIERGRHTPKYGTDLNITIDYPEKYDPQYDSDEIPAGAKLHLNLNLLCYTDTILEARTLMSAWDAIPDAVREYLLEMKPVQRRTFEEVFARKRGFLGNHRQDKWQINSIMNEPSCPVGKLLEAIKPAMLELPTRTSSVFACFCDIVPDEKDAALSLPQDLYISTITGSVEAQSKPALWDHMRDRYQRAFHVAVGQYITEIDMNNETANVRLCLALACIATETNHRTQTRVLSDTALARFLKIREKYDPQGLFPNYKAIVRSHAKMDKLDSLAKL</sequence>